<protein>
    <recommendedName>
        <fullName evidence="1">Ferritin-like domain-containing protein</fullName>
    </recommendedName>
</protein>
<dbReference type="EMBL" id="AVPL01000054">
    <property type="protein sequence ID" value="KGN40088.1"/>
    <property type="molecule type" value="Genomic_DNA"/>
</dbReference>
<reference evidence="2 3" key="1">
    <citation type="submission" date="2013-08" db="EMBL/GenBank/DDBJ databases">
        <title>The genome sequence of Knoellia aerolata.</title>
        <authorList>
            <person name="Zhu W."/>
            <person name="Wang G."/>
        </authorList>
    </citation>
    <scope>NUCLEOTIDE SEQUENCE [LARGE SCALE GENOMIC DNA]</scope>
    <source>
        <strain evidence="2 3">DSM 18566</strain>
    </source>
</reference>
<dbReference type="Gene3D" id="1.20.1260.10">
    <property type="match status" value="1"/>
</dbReference>
<accession>A0A0A0JSD9</accession>
<dbReference type="InterPro" id="IPR012347">
    <property type="entry name" value="Ferritin-like"/>
</dbReference>
<dbReference type="Proteomes" id="UP000030013">
    <property type="component" value="Unassembled WGS sequence"/>
</dbReference>
<evidence type="ECO:0000313" key="2">
    <source>
        <dbReference type="EMBL" id="KGN40088.1"/>
    </source>
</evidence>
<proteinExistence type="predicted"/>
<evidence type="ECO:0000313" key="3">
    <source>
        <dbReference type="Proteomes" id="UP000030013"/>
    </source>
</evidence>
<dbReference type="eggNOG" id="COG3396">
    <property type="taxonomic scope" value="Bacteria"/>
</dbReference>
<dbReference type="SUPFAM" id="SSF47240">
    <property type="entry name" value="Ferritin-like"/>
    <property type="match status" value="1"/>
</dbReference>
<dbReference type="RefSeq" id="WP_084109085.1">
    <property type="nucleotide sequence ID" value="NZ_AVPL01000054.1"/>
</dbReference>
<keyword evidence="3" id="KW-1185">Reference proteome</keyword>
<sequence>METNAAAALEDPAYRAAVVDLLGVLAYGELTACIRMASDADLAPSLRIKAQMAGFAAAEYRQYELLVDRLVSIGAEAEASMQPFVEPFSAFHTRTAPRSWVEGLVKAYVGDGIAKDFYREMASFVDAETRGVMDHALDDAGMGDFIVRVVRDEMRTDPTAKGRLSLWGRRLLGEALSQGQAVAVERDALSGLLVGGGADLAEIGEMFTRLTDRHSERMARLGLTA</sequence>
<feature type="domain" description="Ferritin-like" evidence="1">
    <location>
        <begin position="13"/>
        <end position="196"/>
    </location>
</feature>
<dbReference type="CDD" id="cd00657">
    <property type="entry name" value="Ferritin_like"/>
    <property type="match status" value="1"/>
</dbReference>
<organism evidence="2 3">
    <name type="scientific">Knoellia aerolata DSM 18566</name>
    <dbReference type="NCBI Taxonomy" id="1385519"/>
    <lineage>
        <taxon>Bacteria</taxon>
        <taxon>Bacillati</taxon>
        <taxon>Actinomycetota</taxon>
        <taxon>Actinomycetes</taxon>
        <taxon>Micrococcales</taxon>
        <taxon>Intrasporangiaceae</taxon>
        <taxon>Knoellia</taxon>
    </lineage>
</organism>
<dbReference type="AlphaFoldDB" id="A0A0A0JSD9"/>
<name>A0A0A0JSD9_9MICO</name>
<dbReference type="STRING" id="1385519.N801_16495"/>
<dbReference type="OrthoDB" id="3728083at2"/>
<dbReference type="InterPro" id="IPR059125">
    <property type="entry name" value="Ferritin_actino"/>
</dbReference>
<dbReference type="InterPro" id="IPR009078">
    <property type="entry name" value="Ferritin-like_SF"/>
</dbReference>
<dbReference type="Pfam" id="PF13794">
    <property type="entry name" value="MiaE_2"/>
    <property type="match status" value="1"/>
</dbReference>
<gene>
    <name evidence="2" type="ORF">N801_16495</name>
</gene>
<comment type="caution">
    <text evidence="2">The sequence shown here is derived from an EMBL/GenBank/DDBJ whole genome shotgun (WGS) entry which is preliminary data.</text>
</comment>
<evidence type="ECO:0000259" key="1">
    <source>
        <dbReference type="Pfam" id="PF13794"/>
    </source>
</evidence>